<organism evidence="14 15">
    <name type="scientific">Chanos chanos</name>
    <name type="common">Milkfish</name>
    <name type="synonym">Mugil chanos</name>
    <dbReference type="NCBI Taxonomy" id="29144"/>
    <lineage>
        <taxon>Eukaryota</taxon>
        <taxon>Metazoa</taxon>
        <taxon>Chordata</taxon>
        <taxon>Craniata</taxon>
        <taxon>Vertebrata</taxon>
        <taxon>Euteleostomi</taxon>
        <taxon>Actinopterygii</taxon>
        <taxon>Neopterygii</taxon>
        <taxon>Teleostei</taxon>
        <taxon>Ostariophysi</taxon>
        <taxon>Gonorynchiformes</taxon>
        <taxon>Chanidae</taxon>
        <taxon>Chanos</taxon>
    </lineage>
</organism>
<protein>
    <recommendedName>
        <fullName evidence="12">Ciliogenesis-associated TTC17-interacting protein</fullName>
    </recommendedName>
</protein>
<dbReference type="PANTHER" id="PTHR15505:SF3">
    <property type="entry name" value="CILIOGENESIS-ASSOCIATED TTC17-INTERACTING PROTEIN"/>
    <property type="match status" value="1"/>
</dbReference>
<proteinExistence type="inferred from homology"/>
<dbReference type="AlphaFoldDB" id="A0A6J2W2V4"/>
<dbReference type="Proteomes" id="UP000504632">
    <property type="component" value="Chromosome 8"/>
</dbReference>
<name>A0A6J2W2V4_CHACN</name>
<dbReference type="SUPFAM" id="SSF47391">
    <property type="entry name" value="Dimerization-anchoring domain of cAMP-dependent PK regulatory subunit"/>
    <property type="match status" value="1"/>
</dbReference>
<keyword evidence="14" id="KW-1185">Reference proteome</keyword>
<evidence type="ECO:0000256" key="11">
    <source>
        <dbReference type="ARBA" id="ARBA00037938"/>
    </source>
</evidence>
<dbReference type="GO" id="GO:0005634">
    <property type="term" value="C:nucleus"/>
    <property type="evidence" value="ECO:0007669"/>
    <property type="project" value="UniProtKB-SubCell"/>
</dbReference>
<evidence type="ECO:0000256" key="8">
    <source>
        <dbReference type="ARBA" id="ARBA00023212"/>
    </source>
</evidence>
<dbReference type="FunCoup" id="A0A6J2W2V4">
    <property type="interactions" value="965"/>
</dbReference>
<dbReference type="CTD" id="375307"/>
<evidence type="ECO:0000256" key="5">
    <source>
        <dbReference type="ARBA" id="ARBA00022490"/>
    </source>
</evidence>
<evidence type="ECO:0000256" key="4">
    <source>
        <dbReference type="ARBA" id="ARBA00022475"/>
    </source>
</evidence>
<dbReference type="InterPro" id="IPR048777">
    <property type="entry name" value="CATIP_N"/>
</dbReference>
<dbReference type="GO" id="GO:0044782">
    <property type="term" value="P:cilium organization"/>
    <property type="evidence" value="ECO:0007669"/>
    <property type="project" value="TreeGrafter"/>
</dbReference>
<dbReference type="GO" id="GO:0005856">
    <property type="term" value="C:cytoskeleton"/>
    <property type="evidence" value="ECO:0007669"/>
    <property type="project" value="UniProtKB-SubCell"/>
</dbReference>
<dbReference type="InterPro" id="IPR047501">
    <property type="entry name" value="DD_CATIP"/>
</dbReference>
<evidence type="ECO:0000256" key="9">
    <source>
        <dbReference type="ARBA" id="ARBA00023242"/>
    </source>
</evidence>
<evidence type="ECO:0000256" key="12">
    <source>
        <dbReference type="ARBA" id="ARBA00039249"/>
    </source>
</evidence>
<dbReference type="GO" id="GO:0005886">
    <property type="term" value="C:plasma membrane"/>
    <property type="evidence" value="ECO:0007669"/>
    <property type="project" value="UniProtKB-SubCell"/>
</dbReference>
<gene>
    <name evidence="15" type="primary">catip</name>
</gene>
<accession>A0A6J2W2V4</accession>
<keyword evidence="9" id="KW-0539">Nucleus</keyword>
<dbReference type="Pfam" id="PF21772">
    <property type="entry name" value="CATIP_N"/>
    <property type="match status" value="1"/>
</dbReference>
<keyword evidence="4" id="KW-1003">Cell membrane</keyword>
<dbReference type="InParanoid" id="A0A6J2W2V4"/>
<evidence type="ECO:0000313" key="15">
    <source>
        <dbReference type="RefSeq" id="XP_030637671.1"/>
    </source>
</evidence>
<dbReference type="GO" id="GO:0030041">
    <property type="term" value="P:actin filament polymerization"/>
    <property type="evidence" value="ECO:0007669"/>
    <property type="project" value="TreeGrafter"/>
</dbReference>
<comment type="similarity">
    <text evidence="11">Belongs to the CATIP family.</text>
</comment>
<keyword evidence="8" id="KW-0206">Cytoskeleton</keyword>
<evidence type="ECO:0000313" key="14">
    <source>
        <dbReference type="Proteomes" id="UP000504632"/>
    </source>
</evidence>
<dbReference type="CDD" id="cd22973">
    <property type="entry name" value="DD_CATIP"/>
    <property type="match status" value="1"/>
</dbReference>
<reference evidence="15" key="1">
    <citation type="submission" date="2025-08" db="UniProtKB">
        <authorList>
            <consortium name="RefSeq"/>
        </authorList>
    </citation>
    <scope>IDENTIFICATION</scope>
</reference>
<dbReference type="RefSeq" id="XP_030637671.1">
    <property type="nucleotide sequence ID" value="XM_030781811.1"/>
</dbReference>
<feature type="domain" description="Ciliogenesis-associated TTC17-interacting protein N-terminal" evidence="13">
    <location>
        <begin position="19"/>
        <end position="246"/>
    </location>
</feature>
<dbReference type="OrthoDB" id="6334211at2759"/>
<evidence type="ECO:0000256" key="2">
    <source>
        <dbReference type="ARBA" id="ARBA00004236"/>
    </source>
</evidence>
<keyword evidence="6" id="KW-0970">Cilium biogenesis/degradation</keyword>
<keyword evidence="7" id="KW-0472">Membrane</keyword>
<evidence type="ECO:0000256" key="10">
    <source>
        <dbReference type="ARBA" id="ARBA00037538"/>
    </source>
</evidence>
<evidence type="ECO:0000256" key="3">
    <source>
        <dbReference type="ARBA" id="ARBA00004245"/>
    </source>
</evidence>
<evidence type="ECO:0000256" key="6">
    <source>
        <dbReference type="ARBA" id="ARBA00022794"/>
    </source>
</evidence>
<dbReference type="PANTHER" id="PTHR15505">
    <property type="entry name" value="RIIA DOMAIN-CONTAINING PROTEIN 1"/>
    <property type="match status" value="1"/>
</dbReference>
<evidence type="ECO:0000256" key="1">
    <source>
        <dbReference type="ARBA" id="ARBA00004123"/>
    </source>
</evidence>
<keyword evidence="5" id="KW-0963">Cytoplasm</keyword>
<comment type="subcellular location">
    <subcellularLocation>
        <location evidence="2">Cell membrane</location>
    </subcellularLocation>
    <subcellularLocation>
        <location evidence="3">Cytoplasm</location>
        <location evidence="3">Cytoskeleton</location>
    </subcellularLocation>
    <subcellularLocation>
        <location evidence="1">Nucleus</location>
    </subcellularLocation>
</comment>
<comment type="function">
    <text evidence="10">Plays a role in primary ciliogenesis by modulating actin polymerization.</text>
</comment>
<dbReference type="GeneID" id="115818440"/>
<evidence type="ECO:0000259" key="13">
    <source>
        <dbReference type="Pfam" id="PF21772"/>
    </source>
</evidence>
<sequence length="363" mass="41786">MDGEEAVQEEKVELKASTEAVEFLSSIEPRELQECLFTDSLVTESDMGRELGEFRVSVQAAGYNGKPCYLVHAKSHGAIDNNPCGTSIMAYLTCGLETLEHNHHEYLKLKDYTLDRKVHMVRQDGRLIVKKVICEREEVKKRAFSFPLDSLQGFVSEASNLLILRVLARRKKVPENMTFLSFNTETRVSLSTYRDLGQKKQMVETEVVDVFGIERTISTKEDDLATWQCYFLFDGHLASRVQVGSPARMKLLQLPVHSSQEEDLKPVFEKRPLVWEEDMELYIKFLERKEELKADHSSYVKHHPELKALLADFLQFLLLRKPHDVFSFAQDYFAPFSSRQPPGGAFHSARTLRLPERQEIDKP</sequence>
<evidence type="ECO:0000256" key="7">
    <source>
        <dbReference type="ARBA" id="ARBA00023136"/>
    </source>
</evidence>